<protein>
    <recommendedName>
        <fullName evidence="2">VWFA domain-containing protein</fullName>
    </recommendedName>
</protein>
<dbReference type="Proteomes" id="UP000249354">
    <property type="component" value="Unassembled WGS sequence"/>
</dbReference>
<dbReference type="SMART" id="SM00327">
    <property type="entry name" value="VWA"/>
    <property type="match status" value="1"/>
</dbReference>
<dbReference type="Gene3D" id="3.40.50.410">
    <property type="entry name" value="von Willebrand factor, type A domain"/>
    <property type="match status" value="1"/>
</dbReference>
<dbReference type="PANTHER" id="PTHR10579">
    <property type="entry name" value="CALCIUM-ACTIVATED CHLORIDE CHANNEL REGULATOR"/>
    <property type="match status" value="1"/>
</dbReference>
<gene>
    <name evidence="3" type="ORF">DCF25_03975</name>
</gene>
<dbReference type="InterPro" id="IPR002035">
    <property type="entry name" value="VWF_A"/>
</dbReference>
<evidence type="ECO:0000259" key="2">
    <source>
        <dbReference type="PROSITE" id="PS50234"/>
    </source>
</evidence>
<sequence length="410" mass="43942">MKVGLQWAFSDAHLPTSQSNSQRQLSVSVSAEGEGSQAPLNLCFVLDRSGSMAGTPLKTVKDAAHKIIDRLTERDRISIIAFDHKAEVLVKNQLATDLAGIKRRIDGLRSGGGTSIDAGLKLGIAELAKEKDDYVSQLLLLTDGENEHGDNARAVKLADVATGYNLTVSTLGFGDHWNQDVLEQIADAGGGSLSYIQHAEEAIATFGRLFTRMQSVSLTNAFLNVELADGTRLADLKPVAQVAPETVELPIVQEGNQAMIRLGDLMKDQPRVILLNLYIPQLAAGAATVGKLQVTYDDPAIGLTGQTSESVPIEIAAMDDYSPKEDAGVQQNILALAKYRQTQIAEDKLKAGDRQGAVTMLQSAANTAIQMGDQNAATVLQENATQLQAGKELSEGDRKKTRIVSKTQLQ</sequence>
<dbReference type="PANTHER" id="PTHR10579:SF43">
    <property type="entry name" value="ZINC FINGER (C3HC4-TYPE RING FINGER) FAMILY PROTEIN"/>
    <property type="match status" value="1"/>
</dbReference>
<proteinExistence type="predicted"/>
<dbReference type="EMBL" id="QBMC01000015">
    <property type="protein sequence ID" value="PZO21969.1"/>
    <property type="molecule type" value="Genomic_DNA"/>
</dbReference>
<dbReference type="PROSITE" id="PS50234">
    <property type="entry name" value="VWFA"/>
    <property type="match status" value="1"/>
</dbReference>
<name>A0A2W4UYP0_9CYAN</name>
<organism evidence="3 4">
    <name type="scientific">Leptolyngbya foveolarum</name>
    <dbReference type="NCBI Taxonomy" id="47253"/>
    <lineage>
        <taxon>Bacteria</taxon>
        <taxon>Bacillati</taxon>
        <taxon>Cyanobacteriota</taxon>
        <taxon>Cyanophyceae</taxon>
        <taxon>Leptolyngbyales</taxon>
        <taxon>Leptolyngbyaceae</taxon>
        <taxon>Leptolyngbya group</taxon>
        <taxon>Leptolyngbya</taxon>
    </lineage>
</organism>
<feature type="domain" description="VWFA" evidence="2">
    <location>
        <begin position="41"/>
        <end position="213"/>
    </location>
</feature>
<evidence type="ECO:0000256" key="1">
    <source>
        <dbReference type="SAM" id="MobiDB-lite"/>
    </source>
</evidence>
<reference evidence="3 4" key="2">
    <citation type="submission" date="2018-06" db="EMBL/GenBank/DDBJ databases">
        <title>Metagenomic assembly of (sub)arctic Cyanobacteria and their associated microbiome from non-axenic cultures.</title>
        <authorList>
            <person name="Baurain D."/>
        </authorList>
    </citation>
    <scope>NUCLEOTIDE SEQUENCE [LARGE SCALE GENOMIC DNA]</scope>
    <source>
        <strain evidence="3">ULC129bin1</strain>
    </source>
</reference>
<accession>A0A2W4UYP0</accession>
<dbReference type="AlphaFoldDB" id="A0A2W4UYP0"/>
<dbReference type="InterPro" id="IPR036465">
    <property type="entry name" value="vWFA_dom_sf"/>
</dbReference>
<evidence type="ECO:0000313" key="4">
    <source>
        <dbReference type="Proteomes" id="UP000249354"/>
    </source>
</evidence>
<reference evidence="4" key="1">
    <citation type="submission" date="2018-04" db="EMBL/GenBank/DDBJ databases">
        <authorList>
            <person name="Cornet L."/>
        </authorList>
    </citation>
    <scope>NUCLEOTIDE SEQUENCE [LARGE SCALE GENOMIC DNA]</scope>
</reference>
<dbReference type="SUPFAM" id="SSF53300">
    <property type="entry name" value="vWA-like"/>
    <property type="match status" value="1"/>
</dbReference>
<dbReference type="Pfam" id="PF00092">
    <property type="entry name" value="VWA"/>
    <property type="match status" value="1"/>
</dbReference>
<evidence type="ECO:0000313" key="3">
    <source>
        <dbReference type="EMBL" id="PZO21969.1"/>
    </source>
</evidence>
<feature type="region of interest" description="Disordered" evidence="1">
    <location>
        <begin position="387"/>
        <end position="410"/>
    </location>
</feature>
<comment type="caution">
    <text evidence="3">The sequence shown here is derived from an EMBL/GenBank/DDBJ whole genome shotgun (WGS) entry which is preliminary data.</text>
</comment>
<dbReference type="InterPro" id="IPR051266">
    <property type="entry name" value="CLCR"/>
</dbReference>